<dbReference type="HOGENOM" id="CLU_014813_0_1_11"/>
<dbReference type="PANTHER" id="PTHR43199:SF1">
    <property type="entry name" value="GLUTATHIONE HYDROLASE PROENZYME"/>
    <property type="match status" value="1"/>
</dbReference>
<evidence type="ECO:0000256" key="8">
    <source>
        <dbReference type="ARBA" id="ARBA00047417"/>
    </source>
</evidence>
<dbReference type="STRING" id="558173.CDOO_00525"/>
<evidence type="ECO:0000313" key="13">
    <source>
        <dbReference type="EMBL" id="AIT59970.1"/>
    </source>
</evidence>
<comment type="catalytic activity">
    <reaction evidence="2 11">
        <text>glutathione + H2O = L-cysteinylglycine + L-glutamate</text>
        <dbReference type="Rhea" id="RHEA:28807"/>
        <dbReference type="ChEBI" id="CHEBI:15377"/>
        <dbReference type="ChEBI" id="CHEBI:29985"/>
        <dbReference type="ChEBI" id="CHEBI:57925"/>
        <dbReference type="ChEBI" id="CHEBI:61694"/>
        <dbReference type="EC" id="3.4.19.13"/>
    </reaction>
</comment>
<feature type="region of interest" description="Disordered" evidence="12">
    <location>
        <begin position="15"/>
        <end position="71"/>
    </location>
</feature>
<keyword evidence="4 11" id="KW-0808">Transferase</keyword>
<dbReference type="InterPro" id="IPR000101">
    <property type="entry name" value="GGT_peptidase"/>
</dbReference>
<name>A0A097ICV6_9CORY</name>
<comment type="PTM">
    <text evidence="11">Cleaved by autocatalysis into a large and a small subunit.</text>
</comment>
<comment type="pathway">
    <text evidence="11">Sulfur metabolism; glutathione metabolism.</text>
</comment>
<dbReference type="GO" id="GO:0103068">
    <property type="term" value="F:leukotriene C4 gamma-glutamyl transferase activity"/>
    <property type="evidence" value="ECO:0007669"/>
    <property type="project" value="UniProtKB-EC"/>
</dbReference>
<dbReference type="AlphaFoldDB" id="A0A097ICV6"/>
<dbReference type="SUPFAM" id="SSF56235">
    <property type="entry name" value="N-terminal nucleophile aminohydrolases (Ntn hydrolases)"/>
    <property type="match status" value="1"/>
</dbReference>
<dbReference type="GO" id="GO:0036374">
    <property type="term" value="F:glutathione hydrolase activity"/>
    <property type="evidence" value="ECO:0007669"/>
    <property type="project" value="UniProtKB-UniRule"/>
</dbReference>
<evidence type="ECO:0000313" key="14">
    <source>
        <dbReference type="Proteomes" id="UP000029914"/>
    </source>
</evidence>
<dbReference type="EC" id="3.4.19.13" evidence="11"/>
<protein>
    <recommendedName>
        <fullName evidence="11">Glutathione hydrolase proenzyme</fullName>
        <ecNumber evidence="11">2.3.2.2</ecNumber>
        <ecNumber evidence="11">3.4.19.13</ecNumber>
    </recommendedName>
    <component>
        <recommendedName>
            <fullName evidence="11">Glutathione hydrolase large chain</fullName>
        </recommendedName>
    </component>
    <component>
        <recommendedName>
            <fullName evidence="11">Glutathione hydrolase small chain</fullName>
        </recommendedName>
    </component>
</protein>
<comment type="catalytic activity">
    <reaction evidence="1 11">
        <text>an S-substituted glutathione + H2O = an S-substituted L-cysteinylglycine + L-glutamate</text>
        <dbReference type="Rhea" id="RHEA:59468"/>
        <dbReference type="ChEBI" id="CHEBI:15377"/>
        <dbReference type="ChEBI" id="CHEBI:29985"/>
        <dbReference type="ChEBI" id="CHEBI:90779"/>
        <dbReference type="ChEBI" id="CHEBI:143103"/>
        <dbReference type="EC" id="3.4.19.13"/>
    </reaction>
</comment>
<keyword evidence="14" id="KW-1185">Reference proteome</keyword>
<evidence type="ECO:0000256" key="4">
    <source>
        <dbReference type="ARBA" id="ARBA00022679"/>
    </source>
</evidence>
<feature type="binding site" evidence="10">
    <location>
        <begin position="496"/>
        <end position="497"/>
    </location>
    <ligand>
        <name>L-glutamate</name>
        <dbReference type="ChEBI" id="CHEBI:29985"/>
    </ligand>
</feature>
<evidence type="ECO:0000256" key="12">
    <source>
        <dbReference type="SAM" id="MobiDB-lite"/>
    </source>
</evidence>
<comment type="catalytic activity">
    <reaction evidence="8 11">
        <text>an N-terminal (5-L-glutamyl)-[peptide] + an alpha-amino acid = 5-L-glutamyl amino acid + an N-terminal L-alpha-aminoacyl-[peptide]</text>
        <dbReference type="Rhea" id="RHEA:23904"/>
        <dbReference type="Rhea" id="RHEA-COMP:9780"/>
        <dbReference type="Rhea" id="RHEA-COMP:9795"/>
        <dbReference type="ChEBI" id="CHEBI:77644"/>
        <dbReference type="ChEBI" id="CHEBI:78597"/>
        <dbReference type="ChEBI" id="CHEBI:78599"/>
        <dbReference type="ChEBI" id="CHEBI:78608"/>
        <dbReference type="EC" id="2.3.2.2"/>
    </reaction>
</comment>
<evidence type="ECO:0000256" key="2">
    <source>
        <dbReference type="ARBA" id="ARBA00001089"/>
    </source>
</evidence>
<dbReference type="Pfam" id="PF01019">
    <property type="entry name" value="G_glu_transpept"/>
    <property type="match status" value="1"/>
</dbReference>
<dbReference type="InterPro" id="IPR043138">
    <property type="entry name" value="GGT_lsub"/>
</dbReference>
<dbReference type="EC" id="2.3.2.2" evidence="11"/>
<dbReference type="NCBIfam" id="TIGR00066">
    <property type="entry name" value="g_glut_trans"/>
    <property type="match status" value="1"/>
</dbReference>
<dbReference type="InterPro" id="IPR043137">
    <property type="entry name" value="GGT_ssub_C"/>
</dbReference>
<reference evidence="13 14" key="1">
    <citation type="submission" date="2013-09" db="EMBL/GenBank/DDBJ databases">
        <title>Complete genome sequence of Corynebacterium doosanense CAU 212(T) (=DSM 45436(T)), isolated from activated sludge.</title>
        <authorList>
            <person name="Schaffert L."/>
            <person name="Albersmeier A."/>
            <person name="Kalinowski J."/>
            <person name="Ruckert C."/>
        </authorList>
    </citation>
    <scope>NUCLEOTIDE SEQUENCE [LARGE SCALE GENOMIC DNA]</scope>
    <source>
        <strain evidence="13 14">CAU 212</strain>
    </source>
</reference>
<evidence type="ECO:0000256" key="6">
    <source>
        <dbReference type="ARBA" id="ARBA00023145"/>
    </source>
</evidence>
<evidence type="ECO:0000256" key="5">
    <source>
        <dbReference type="ARBA" id="ARBA00022801"/>
    </source>
</evidence>
<dbReference type="GO" id="GO:0006751">
    <property type="term" value="P:glutathione catabolic process"/>
    <property type="evidence" value="ECO:0007669"/>
    <property type="project" value="UniProtKB-UniRule"/>
</dbReference>
<dbReference type="InterPro" id="IPR051792">
    <property type="entry name" value="GGT_bact"/>
</dbReference>
<feature type="binding site" evidence="10">
    <location>
        <position position="519"/>
    </location>
    <ligand>
        <name>L-glutamate</name>
        <dbReference type="ChEBI" id="CHEBI:29985"/>
    </ligand>
</feature>
<feature type="binding site" evidence="10">
    <location>
        <position position="148"/>
    </location>
    <ligand>
        <name>L-glutamate</name>
        <dbReference type="ChEBI" id="CHEBI:29985"/>
    </ligand>
</feature>
<dbReference type="Gene3D" id="3.60.20.40">
    <property type="match status" value="1"/>
</dbReference>
<feature type="compositionally biased region" description="Low complexity" evidence="12">
    <location>
        <begin position="45"/>
        <end position="59"/>
    </location>
</feature>
<proteinExistence type="inferred from homology"/>
<accession>A0A097ICV6</accession>
<evidence type="ECO:0000256" key="10">
    <source>
        <dbReference type="PIRSR" id="PIRSR600101-2"/>
    </source>
</evidence>
<comment type="similarity">
    <text evidence="3 11">Belongs to the gamma-glutamyltransferase family.</text>
</comment>
<evidence type="ECO:0000256" key="7">
    <source>
        <dbReference type="ARBA" id="ARBA00023315"/>
    </source>
</evidence>
<dbReference type="eggNOG" id="COG0405">
    <property type="taxonomic scope" value="Bacteria"/>
</dbReference>
<keyword evidence="11" id="KW-0317">Glutathione biosynthesis</keyword>
<dbReference type="PANTHER" id="PTHR43199">
    <property type="entry name" value="GLUTATHIONE HYDROLASE"/>
    <property type="match status" value="1"/>
</dbReference>
<organism evidence="13 14">
    <name type="scientific">Corynebacterium doosanense CAU 212 = DSM 45436</name>
    <dbReference type="NCBI Taxonomy" id="558173"/>
    <lineage>
        <taxon>Bacteria</taxon>
        <taxon>Bacillati</taxon>
        <taxon>Actinomycetota</taxon>
        <taxon>Actinomycetes</taxon>
        <taxon>Mycobacteriales</taxon>
        <taxon>Corynebacteriaceae</taxon>
        <taxon>Corynebacterium</taxon>
    </lineage>
</organism>
<feature type="binding site" evidence="10">
    <location>
        <position position="471"/>
    </location>
    <ligand>
        <name>L-glutamate</name>
        <dbReference type="ChEBI" id="CHEBI:29985"/>
    </ligand>
</feature>
<keyword evidence="6 11" id="KW-0865">Zymogen</keyword>
<evidence type="ECO:0000256" key="11">
    <source>
        <dbReference type="RuleBase" id="RU368036"/>
    </source>
</evidence>
<evidence type="ECO:0000256" key="3">
    <source>
        <dbReference type="ARBA" id="ARBA00009381"/>
    </source>
</evidence>
<evidence type="ECO:0000256" key="9">
    <source>
        <dbReference type="PIRSR" id="PIRSR600101-1"/>
    </source>
</evidence>
<dbReference type="InterPro" id="IPR029055">
    <property type="entry name" value="Ntn_hydrolases_N"/>
</dbReference>
<keyword evidence="7 11" id="KW-0012">Acyltransferase</keyword>
<gene>
    <name evidence="13" type="ORF">CDOO_00525</name>
</gene>
<dbReference type="Proteomes" id="UP000029914">
    <property type="component" value="Chromosome"/>
</dbReference>
<dbReference type="GO" id="GO:0006750">
    <property type="term" value="P:glutathione biosynthetic process"/>
    <property type="evidence" value="ECO:0007669"/>
    <property type="project" value="UniProtKB-KW"/>
</dbReference>
<dbReference type="Gene3D" id="1.10.246.130">
    <property type="match status" value="1"/>
</dbReference>
<dbReference type="EMBL" id="CP006764">
    <property type="protein sequence ID" value="AIT59970.1"/>
    <property type="molecule type" value="Genomic_DNA"/>
</dbReference>
<comment type="subunit">
    <text evidence="11">This enzyme consists of two polypeptide chains, which are synthesized in precursor form from a single polypeptide.</text>
</comment>
<dbReference type="KEGG" id="cdo:CDOO_00525"/>
<dbReference type="UniPathway" id="UPA00204"/>
<keyword evidence="5 11" id="KW-0378">Hydrolase</keyword>
<dbReference type="PRINTS" id="PR01210">
    <property type="entry name" value="GGTRANSPTASE"/>
</dbReference>
<sequence>MVVALGLGVTACSPAEEQSAAESGATGTTVASEPADPTGCDASDVDVSSSGENSSASGDIATNPEAGTGFREGLEATTDHEYSAVTANPLATEAACRVLADGGTAADALVTAQAMLGLVEPQSSGIGGGGYILYYDAETGEKTAIDGREVAPLAADENYLLGASPDAQRSGRSIGVPGIVAALDLVQSEHGEKQWSELFNSTRQTATDGFTISPRLGSLIAESTEDLKLDPEAADYFLDEGQPREAGETLVNPEYAETLAMIADQGAQSFYTGDFAADIVTAASDETGGRTPSLLTTADLAGYTPAATEALCGNYRDREVCSMPPSSSGGIAVLETLGMLNHADLATLAPDENGIPDSEAVHLISEAERLAYADRDAYVADPAFVDVPVEQLLDPAYLARRYAEIDPAHSMGTAKPGLDLVSAEDLPEHGTSHISIIDAEGNAASMTTSVEAAFGSFHMVNGFLLNNQLTDFSAEPLNDEGQPVANRVEPAKRPRSSMAPVLVFGPEGELNMALGSPGGSLIIQYVIKTLVQLIDWGADPQEAVASPNFGALNKPQTAIGGEHPGSLDSLQAGLEERGHTVVTDPMTSGLGALVVDGDNIVGGADPRREGAVLGR</sequence>
<feature type="active site" description="Nucleophile" evidence="9">
    <location>
        <position position="431"/>
    </location>
</feature>
<evidence type="ECO:0000256" key="1">
    <source>
        <dbReference type="ARBA" id="ARBA00001049"/>
    </source>
</evidence>